<name>A0A7L5DJB1_9BACT</name>
<accession>A0A7L5DJB1</accession>
<sequence>MKLKSVTINDYHQFARLKLDLTYPIGHKKAGQPLEKICIIGQSGTGKTSLLSLIKNFIKQFPYIGFPLHDAVDLPEGEYKFCGSDNYKDEVKVVINPKNSKETFRTFSVLYNDKPFITTSSRSFEDMYKIMYDKKISKATSDSNYKFIYYPADVATIGKKRTKKVTKNLESVDFSEIDAFQMWAKVKEKLTQYREVEIQKNLEISKVALRESVSIEEINNVQKEFLEWQREHPSPVKILAEKYLNKFLNKFGLAVRTSLDFERKDDIEGIKIETLNGEEVPNLFWSTGTQQVVITTIPLFTLSPVNSVIFFDEPERSLYPDVQTEIVDFYTSMAPSCQFFFATHSPLVASSFEPWEVIELKFDAGEGIVYQEQYFEGERHVDNYFVNPRLLPYEGILTKIFDLDQEASPARIKSLMRLAQLEKQLKMTDLSHADKQNKLNEYRKLGQLLGKFEN</sequence>
<dbReference type="RefSeq" id="WP_169549156.1">
    <property type="nucleotide sequence ID" value="NZ_CP051677.1"/>
</dbReference>
<dbReference type="PANTHER" id="PTHR32182:SF23">
    <property type="entry name" value="ATP BINDING PROTEIN"/>
    <property type="match status" value="1"/>
</dbReference>
<dbReference type="PANTHER" id="PTHR32182">
    <property type="entry name" value="DNA REPLICATION AND REPAIR PROTEIN RECF"/>
    <property type="match status" value="1"/>
</dbReference>
<dbReference type="AlphaFoldDB" id="A0A7L5DJB1"/>
<proteinExistence type="predicted"/>
<dbReference type="Pfam" id="PF13175">
    <property type="entry name" value="AAA_15"/>
    <property type="match status" value="1"/>
</dbReference>
<evidence type="ECO:0000313" key="2">
    <source>
        <dbReference type="EMBL" id="QJD77213.1"/>
    </source>
</evidence>
<evidence type="ECO:0000259" key="1">
    <source>
        <dbReference type="Pfam" id="PF13175"/>
    </source>
</evidence>
<evidence type="ECO:0000313" key="3">
    <source>
        <dbReference type="Proteomes" id="UP000501128"/>
    </source>
</evidence>
<protein>
    <submittedName>
        <fullName evidence="2">AAA family ATPase</fullName>
    </submittedName>
</protein>
<reference evidence="2 3" key="1">
    <citation type="submission" date="2020-04" db="EMBL/GenBank/DDBJ databases">
        <title>Genome sequencing of novel species.</title>
        <authorList>
            <person name="Heo J."/>
            <person name="Kim S.-J."/>
            <person name="Kim J.-S."/>
            <person name="Hong S.-B."/>
            <person name="Kwon S.-W."/>
        </authorList>
    </citation>
    <scope>NUCLEOTIDE SEQUENCE [LARGE SCALE GENOMIC DNA]</scope>
    <source>
        <strain evidence="2 3">CJU-R4</strain>
    </source>
</reference>
<feature type="domain" description="Endonuclease GajA/Old nuclease/RecF-like AAA" evidence="1">
    <location>
        <begin position="1"/>
        <end position="348"/>
    </location>
</feature>
<dbReference type="GO" id="GO:0006302">
    <property type="term" value="P:double-strand break repair"/>
    <property type="evidence" value="ECO:0007669"/>
    <property type="project" value="TreeGrafter"/>
</dbReference>
<dbReference type="InterPro" id="IPR041685">
    <property type="entry name" value="AAA_GajA/Old/RecF-like"/>
</dbReference>
<organism evidence="2 3">
    <name type="scientific">Spirosoma rhododendri</name>
    <dbReference type="NCBI Taxonomy" id="2728024"/>
    <lineage>
        <taxon>Bacteria</taxon>
        <taxon>Pseudomonadati</taxon>
        <taxon>Bacteroidota</taxon>
        <taxon>Cytophagia</taxon>
        <taxon>Cytophagales</taxon>
        <taxon>Cytophagaceae</taxon>
        <taxon>Spirosoma</taxon>
    </lineage>
</organism>
<dbReference type="EMBL" id="CP051677">
    <property type="protein sequence ID" value="QJD77213.1"/>
    <property type="molecule type" value="Genomic_DNA"/>
</dbReference>
<dbReference type="GO" id="GO:0000731">
    <property type="term" value="P:DNA synthesis involved in DNA repair"/>
    <property type="evidence" value="ECO:0007669"/>
    <property type="project" value="TreeGrafter"/>
</dbReference>
<keyword evidence="3" id="KW-1185">Reference proteome</keyword>
<dbReference type="InterPro" id="IPR027417">
    <property type="entry name" value="P-loop_NTPase"/>
</dbReference>
<dbReference type="Gene3D" id="3.40.50.300">
    <property type="entry name" value="P-loop containing nucleotide triphosphate hydrolases"/>
    <property type="match status" value="1"/>
</dbReference>
<dbReference type="Proteomes" id="UP000501128">
    <property type="component" value="Chromosome"/>
</dbReference>
<dbReference type="KEGG" id="srho:HH216_01330"/>
<gene>
    <name evidence="2" type="ORF">HH216_01330</name>
</gene>
<dbReference type="SUPFAM" id="SSF52540">
    <property type="entry name" value="P-loop containing nucleoside triphosphate hydrolases"/>
    <property type="match status" value="1"/>
</dbReference>